<evidence type="ECO:0000256" key="3">
    <source>
        <dbReference type="ARBA" id="ARBA00023125"/>
    </source>
</evidence>
<evidence type="ECO:0000259" key="5">
    <source>
        <dbReference type="PROSITE" id="PS50931"/>
    </source>
</evidence>
<dbReference type="PROSITE" id="PS50931">
    <property type="entry name" value="HTH_LYSR"/>
    <property type="match status" value="1"/>
</dbReference>
<dbReference type="PANTHER" id="PTHR30346">
    <property type="entry name" value="TRANSCRIPTIONAL DUAL REGULATOR HCAR-RELATED"/>
    <property type="match status" value="1"/>
</dbReference>
<dbReference type="SUPFAM" id="SSF46785">
    <property type="entry name" value="Winged helix' DNA-binding domain"/>
    <property type="match status" value="1"/>
</dbReference>
<dbReference type="PANTHER" id="PTHR30346:SF0">
    <property type="entry name" value="HCA OPERON TRANSCRIPTIONAL ACTIVATOR HCAR"/>
    <property type="match status" value="1"/>
</dbReference>
<evidence type="ECO:0000313" key="6">
    <source>
        <dbReference type="EMBL" id="GAA4625797.1"/>
    </source>
</evidence>
<dbReference type="Gene3D" id="3.40.190.10">
    <property type="entry name" value="Periplasmic binding protein-like II"/>
    <property type="match status" value="2"/>
</dbReference>
<dbReference type="Proteomes" id="UP001501442">
    <property type="component" value="Unassembled WGS sequence"/>
</dbReference>
<accession>A0ABP8UBB1</accession>
<sequence>MERRLGVPLFERTTHHVTLTPAGLTLLEESARVLDAISAATRRTRRAAQTAPRLVVTAKPGVATDLLRRILDTYATQPDAPATEIVLSGFGEQATMVRDGRADLAIVGSPFDDKGLDVEPLLSEPRVAALPVRHELTHRTTLSCHDIADLPVPRCPTSSAAIYAYWSGRDIASARTEDGMDEASATGPTVYDSAQLLEAVALGQAVALIPRSLAQRNSRADIAYRPVQDASPYLLGIAWRAGIRSTPIARLVRTAIEITAAGSEGVPGRELSGV</sequence>
<dbReference type="InterPro" id="IPR036388">
    <property type="entry name" value="WH-like_DNA-bd_sf"/>
</dbReference>
<evidence type="ECO:0000256" key="4">
    <source>
        <dbReference type="ARBA" id="ARBA00023163"/>
    </source>
</evidence>
<reference evidence="7" key="1">
    <citation type="journal article" date="2019" name="Int. J. Syst. Evol. Microbiol.">
        <title>The Global Catalogue of Microorganisms (GCM) 10K type strain sequencing project: providing services to taxonomists for standard genome sequencing and annotation.</title>
        <authorList>
            <consortium name="The Broad Institute Genomics Platform"/>
            <consortium name="The Broad Institute Genome Sequencing Center for Infectious Disease"/>
            <person name="Wu L."/>
            <person name="Ma J."/>
        </authorList>
    </citation>
    <scope>NUCLEOTIDE SEQUENCE [LARGE SCALE GENOMIC DNA]</scope>
    <source>
        <strain evidence="7">JCM 17939</strain>
    </source>
</reference>
<gene>
    <name evidence="6" type="ORF">GCM10023196_031370</name>
</gene>
<keyword evidence="4" id="KW-0804">Transcription</keyword>
<dbReference type="Pfam" id="PF03466">
    <property type="entry name" value="LysR_substrate"/>
    <property type="match status" value="1"/>
</dbReference>
<dbReference type="EMBL" id="BAABHK010000004">
    <property type="protein sequence ID" value="GAA4625797.1"/>
    <property type="molecule type" value="Genomic_DNA"/>
</dbReference>
<organism evidence="6 7">
    <name type="scientific">Actinoallomurus vinaceus</name>
    <dbReference type="NCBI Taxonomy" id="1080074"/>
    <lineage>
        <taxon>Bacteria</taxon>
        <taxon>Bacillati</taxon>
        <taxon>Actinomycetota</taxon>
        <taxon>Actinomycetes</taxon>
        <taxon>Streptosporangiales</taxon>
        <taxon>Thermomonosporaceae</taxon>
        <taxon>Actinoallomurus</taxon>
    </lineage>
</organism>
<dbReference type="InterPro" id="IPR005119">
    <property type="entry name" value="LysR_subst-bd"/>
</dbReference>
<evidence type="ECO:0000256" key="1">
    <source>
        <dbReference type="ARBA" id="ARBA00009437"/>
    </source>
</evidence>
<comment type="similarity">
    <text evidence="1">Belongs to the LysR transcriptional regulatory family.</text>
</comment>
<evidence type="ECO:0000313" key="7">
    <source>
        <dbReference type="Proteomes" id="UP001501442"/>
    </source>
</evidence>
<dbReference type="InterPro" id="IPR000847">
    <property type="entry name" value="LysR_HTH_N"/>
</dbReference>
<keyword evidence="7" id="KW-1185">Reference proteome</keyword>
<name>A0ABP8UBB1_9ACTN</name>
<keyword evidence="3" id="KW-0238">DNA-binding</keyword>
<proteinExistence type="inferred from homology"/>
<feature type="domain" description="HTH lysR-type" evidence="5">
    <location>
        <begin position="1"/>
        <end position="20"/>
    </location>
</feature>
<comment type="caution">
    <text evidence="6">The sequence shown here is derived from an EMBL/GenBank/DDBJ whole genome shotgun (WGS) entry which is preliminary data.</text>
</comment>
<evidence type="ECO:0000256" key="2">
    <source>
        <dbReference type="ARBA" id="ARBA00023015"/>
    </source>
</evidence>
<keyword evidence="2" id="KW-0805">Transcription regulation</keyword>
<dbReference type="SUPFAM" id="SSF53850">
    <property type="entry name" value="Periplasmic binding protein-like II"/>
    <property type="match status" value="1"/>
</dbReference>
<protein>
    <submittedName>
        <fullName evidence="6">LysR family transcriptional regulator</fullName>
    </submittedName>
</protein>
<dbReference type="Gene3D" id="1.10.10.10">
    <property type="entry name" value="Winged helix-like DNA-binding domain superfamily/Winged helix DNA-binding domain"/>
    <property type="match status" value="1"/>
</dbReference>
<dbReference type="InterPro" id="IPR036390">
    <property type="entry name" value="WH_DNA-bd_sf"/>
</dbReference>